<dbReference type="InterPro" id="IPR006037">
    <property type="entry name" value="RCK_C"/>
</dbReference>
<feature type="region of interest" description="Disordered" evidence="1">
    <location>
        <begin position="473"/>
        <end position="506"/>
    </location>
</feature>
<dbReference type="InterPro" id="IPR036721">
    <property type="entry name" value="RCK_C_sf"/>
</dbReference>
<organism evidence="4 5">
    <name type="scientific">Helicobacter saguini</name>
    <dbReference type="NCBI Taxonomy" id="1548018"/>
    <lineage>
        <taxon>Bacteria</taxon>
        <taxon>Pseudomonadati</taxon>
        <taxon>Campylobacterota</taxon>
        <taxon>Epsilonproteobacteria</taxon>
        <taxon>Campylobacterales</taxon>
        <taxon>Helicobacteraceae</taxon>
        <taxon>Helicobacter</taxon>
    </lineage>
</organism>
<evidence type="ECO:0000313" key="3">
    <source>
        <dbReference type="EMBL" id="MWV70345.1"/>
    </source>
</evidence>
<dbReference type="GO" id="GO:0008324">
    <property type="term" value="F:monoatomic cation transmembrane transporter activity"/>
    <property type="evidence" value="ECO:0007669"/>
    <property type="project" value="InterPro"/>
</dbReference>
<evidence type="ECO:0000256" key="1">
    <source>
        <dbReference type="SAM" id="MobiDB-lite"/>
    </source>
</evidence>
<evidence type="ECO:0000259" key="2">
    <source>
        <dbReference type="PROSITE" id="PS51202"/>
    </source>
</evidence>
<reference evidence="4 5" key="2">
    <citation type="journal article" date="2016" name="Infect. Immun.">
        <title>Helicobacter saguini, a Novel Helicobacter Isolated from Cotton-Top Tamarins with Ulcerative Colitis, Has Proinflammatory Properties and Induces Typhlocolitis and Dysplasia in Gnotobiotic IL-10-/- Mice.</title>
        <authorList>
            <person name="Shen Z."/>
            <person name="Mannion A."/>
            <person name="Whary M.T."/>
            <person name="Muthupalani S."/>
            <person name="Sheh A."/>
            <person name="Feng Y."/>
            <person name="Gong G."/>
            <person name="Vandamme P."/>
            <person name="Holcombe H.R."/>
            <person name="Paster B.J."/>
            <person name="Fox J.G."/>
        </authorList>
    </citation>
    <scope>NUCLEOTIDE SEQUENCE [LARGE SCALE GENOMIC DNA]</scope>
    <source>
        <strain evidence="4 5">MIT 97-6194</strain>
    </source>
</reference>
<proteinExistence type="predicted"/>
<dbReference type="PROSITE" id="PS51202">
    <property type="entry name" value="RCK_C"/>
    <property type="match status" value="1"/>
</dbReference>
<dbReference type="AlphaFoldDB" id="A0A347VU09"/>
<comment type="caution">
    <text evidence="4">The sequence shown here is derived from an EMBL/GenBank/DDBJ whole genome shotgun (WGS) entry which is preliminary data.</text>
</comment>
<evidence type="ECO:0000313" key="4">
    <source>
        <dbReference type="EMBL" id="TLD95360.1"/>
    </source>
</evidence>
<gene>
    <name evidence="3" type="ORF">DCO61_10135</name>
    <name evidence="4" type="ORF">LS64_002785</name>
</gene>
<reference evidence="4" key="3">
    <citation type="submission" date="2018-04" db="EMBL/GenBank/DDBJ databases">
        <authorList>
            <person name="Sheh A."/>
            <person name="Shen Z."/>
            <person name="Mannion A.J."/>
            <person name="Fox J.G."/>
        </authorList>
    </citation>
    <scope>NUCLEOTIDE SEQUENCE</scope>
    <source>
        <strain evidence="4">MIT 97-6194</strain>
    </source>
</reference>
<dbReference type="GO" id="GO:0006813">
    <property type="term" value="P:potassium ion transport"/>
    <property type="evidence" value="ECO:0007669"/>
    <property type="project" value="InterPro"/>
</dbReference>
<name>A0A347VU09_9HELI</name>
<evidence type="ECO:0000313" key="6">
    <source>
        <dbReference type="Proteomes" id="UP000477070"/>
    </source>
</evidence>
<accession>A0A347VU09</accession>
<sequence>MQYNVENKGWNAYDTNKERTAYNTYNANRDYNTQHKATKENNTYVTNKERNTQYTKDQNGHSRNIYNAHKEQNLNKEHNPQNAPDSTKNTKHPQNDFYKSTQNTHKKHTQNRLDSNNDLELPKEYPSTFKFFYCDYTSYFRLDSILGDYDISDAFIVLDSESEGKVVYEYLRKTYKNIRIIQSIHALNDYYENLKRRDSNLILITQTNAMASRLLLRMPNVPVIPRGFGLEQGELMEIGIPSGSILAHRQISTIRQQNWRVVGIYRRNEFILSSHHLVINPGDTILVAGKPEALKNLYTRIKSEMGQFPSPFGREMYLIIDMALQKRDRIFFDCKEAIFLHRHLKSSKLTIKVLHAGDFGVINEIQQLAKNDIFVSIDYDNLNFTQVISNKTDKKVGLIILGKEMFHKRAFRKILYASKIPVFRSGENALAPENFDMWESRLIKITQDSKDSGNNENISLNIMGSKALQISMNNKNPAGKNASGNGAKDSKAGKDFSGNAAKDSKKSPTNVAYSLLVIAGDSKKNSDISTLIFDISKQLGLDVNVYDFEPDNHFNAEIDEEFSNLSRIFERPFHIEKNNAINPMFYLQNLNTPILHFVPFTESIARSRFISLFKTNFEGLAYNLDSNPQFYLPIND</sequence>
<dbReference type="OrthoDB" id="5337496at2"/>
<dbReference type="Proteomes" id="UP000477070">
    <property type="component" value="Unassembled WGS sequence"/>
</dbReference>
<dbReference type="EMBL" id="QBIU01000002">
    <property type="protein sequence ID" value="MWV70345.1"/>
    <property type="molecule type" value="Genomic_DNA"/>
</dbReference>
<feature type="domain" description="RCK C-terminal" evidence="2">
    <location>
        <begin position="221"/>
        <end position="303"/>
    </location>
</feature>
<evidence type="ECO:0000313" key="5">
    <source>
        <dbReference type="Proteomes" id="UP000029714"/>
    </source>
</evidence>
<feature type="region of interest" description="Disordered" evidence="1">
    <location>
        <begin position="71"/>
        <end position="119"/>
    </location>
</feature>
<dbReference type="SUPFAM" id="SSF116726">
    <property type="entry name" value="TrkA C-terminal domain-like"/>
    <property type="match status" value="1"/>
</dbReference>
<protein>
    <recommendedName>
        <fullName evidence="2">RCK C-terminal domain-containing protein</fullName>
    </recommendedName>
</protein>
<keyword evidence="5" id="KW-1185">Reference proteome</keyword>
<dbReference type="Proteomes" id="UP000029714">
    <property type="component" value="Unassembled WGS sequence"/>
</dbReference>
<reference evidence="3 6" key="4">
    <citation type="submission" date="2019-12" db="EMBL/GenBank/DDBJ databases">
        <title>Multi-Generational Helicobacter saguini Isolates.</title>
        <authorList>
            <person name="Mannion A."/>
            <person name="Shen Z."/>
            <person name="Fox J.G."/>
        </authorList>
    </citation>
    <scope>NUCLEOTIDE SEQUENCE [LARGE SCALE GENOMIC DNA]</scope>
    <source>
        <strain evidence="3">16-048</strain>
        <strain evidence="6">16-048 (F4)</strain>
    </source>
</reference>
<dbReference type="EMBL" id="JRMP02000003">
    <property type="protein sequence ID" value="TLD95360.1"/>
    <property type="molecule type" value="Genomic_DNA"/>
</dbReference>
<dbReference type="Gene3D" id="3.30.70.1450">
    <property type="entry name" value="Regulator of K+ conductance, C-terminal domain"/>
    <property type="match status" value="1"/>
</dbReference>
<reference evidence="4 5" key="1">
    <citation type="journal article" date="2014" name="Genome Announc.">
        <title>Draft genome sequences of eight enterohepatic helicobacter species isolated from both laboratory and wild rodents.</title>
        <authorList>
            <person name="Sheh A."/>
            <person name="Shen Z."/>
            <person name="Fox J.G."/>
        </authorList>
    </citation>
    <scope>NUCLEOTIDE SEQUENCE [LARGE SCALE GENOMIC DNA]</scope>
    <source>
        <strain evidence="4 5">MIT 97-6194</strain>
    </source>
</reference>
<dbReference type="Pfam" id="PF02080">
    <property type="entry name" value="TrkA_C"/>
    <property type="match status" value="1"/>
</dbReference>